<proteinExistence type="predicted"/>
<evidence type="ECO:0000313" key="2">
    <source>
        <dbReference type="Proteomes" id="UP000259030"/>
    </source>
</evidence>
<dbReference type="Proteomes" id="UP000259030">
    <property type="component" value="Plasmid pDFI1"/>
</dbReference>
<sequence length="66" mass="7678">MADSDWQEGRLSKGDFLQVLQLTEPYLYRRSICGIDSQGLNKRFPDVPRRLDPSITSRAFRMRSTT</sequence>
<dbReference type="KEGG" id="dfc:DFI_15580"/>
<dbReference type="EMBL" id="CP021082">
    <property type="protein sequence ID" value="ASN82594.1"/>
    <property type="molecule type" value="Genomic_DNA"/>
</dbReference>
<evidence type="ECO:0000313" key="1">
    <source>
        <dbReference type="EMBL" id="ASN82594.1"/>
    </source>
</evidence>
<protein>
    <submittedName>
        <fullName evidence="1">Uncharacterized protein</fullName>
    </submittedName>
</protein>
<gene>
    <name evidence="1" type="ORF">DFI_15580</name>
</gene>
<accession>A0A221T121</accession>
<name>A0A221T121_9DEIO</name>
<reference evidence="1 2" key="1">
    <citation type="submission" date="2017-05" db="EMBL/GenBank/DDBJ databases">
        <title>The complete genome sequence of Deinococcus ficus isolated from the rhizosphere of the Ficus religiosa L. in Taiwan.</title>
        <authorList>
            <person name="Wu K.-M."/>
            <person name="Liao T.-L."/>
            <person name="Liu Y.-M."/>
            <person name="Young C.-C."/>
            <person name="Tsai S.-F."/>
        </authorList>
    </citation>
    <scope>NUCLEOTIDE SEQUENCE [LARGE SCALE GENOMIC DNA]</scope>
    <source>
        <strain evidence="1 2">CC-FR2-10</strain>
        <plasmid evidence="2">pdfi1</plasmid>
    </source>
</reference>
<keyword evidence="1" id="KW-0614">Plasmid</keyword>
<dbReference type="STRING" id="317577.GCA_000419625_01405"/>
<keyword evidence="2" id="KW-1185">Reference proteome</keyword>
<geneLocation type="plasmid" evidence="2">
    <name>pdfi1</name>
</geneLocation>
<organism evidence="1 2">
    <name type="scientific">Deinococcus ficus</name>
    <dbReference type="NCBI Taxonomy" id="317577"/>
    <lineage>
        <taxon>Bacteria</taxon>
        <taxon>Thermotogati</taxon>
        <taxon>Deinococcota</taxon>
        <taxon>Deinococci</taxon>
        <taxon>Deinococcales</taxon>
        <taxon>Deinococcaceae</taxon>
        <taxon>Deinococcus</taxon>
    </lineage>
</organism>
<dbReference type="AlphaFoldDB" id="A0A221T121"/>